<protein>
    <submittedName>
        <fullName evidence="3">Uncharacterized protein</fullName>
    </submittedName>
</protein>
<evidence type="ECO:0000313" key="3">
    <source>
        <dbReference type="EMBL" id="CAK0853379.1"/>
    </source>
</evidence>
<proteinExistence type="predicted"/>
<dbReference type="Proteomes" id="UP001189429">
    <property type="component" value="Unassembled WGS sequence"/>
</dbReference>
<feature type="region of interest" description="Disordered" evidence="1">
    <location>
        <begin position="89"/>
        <end position="128"/>
    </location>
</feature>
<sequence length="404" mass="43861">MAMGLLVLLGSLAGHSAAARLSRSGGAEARAAASELSGEWSACRRAEAEDLQKWVLERRASQDRSFWGAQWDSQEEELLQVQAAAAAMRRSAADAPPNVSAPRPANASRPPSARKHSPSPLAGLNISLNPKTPADLLPTLAMLKALYAEGKERIAKLNEREKLSKQQFESKEVEHKARLAKIEGKVTDHKLSAAFAANETHDENRLWSYWQRVRERQHRQFHTSLKIQHGTMEREKQMIDMYEKTIAGTADKESVASELSKVAGGSAPEVVFAQGAALLQASSYCAAALAEVRAARRELREGEQSRRVPAIAVSTSANAAGTAEFSEISTSDGVCKTQNSDKVTAIKFCGPGELTLSRMQCSDHHEYKAMVVKHSSADYTTNCETIATKGTVVEGWLGSFTLSC</sequence>
<evidence type="ECO:0000256" key="2">
    <source>
        <dbReference type="SAM" id="SignalP"/>
    </source>
</evidence>
<keyword evidence="4" id="KW-1185">Reference proteome</keyword>
<reference evidence="3" key="1">
    <citation type="submission" date="2023-10" db="EMBL/GenBank/DDBJ databases">
        <authorList>
            <person name="Chen Y."/>
            <person name="Shah S."/>
            <person name="Dougan E. K."/>
            <person name="Thang M."/>
            <person name="Chan C."/>
        </authorList>
    </citation>
    <scope>NUCLEOTIDE SEQUENCE [LARGE SCALE GENOMIC DNA]</scope>
</reference>
<evidence type="ECO:0000313" key="4">
    <source>
        <dbReference type="Proteomes" id="UP001189429"/>
    </source>
</evidence>
<dbReference type="EMBL" id="CAUYUJ010015393">
    <property type="protein sequence ID" value="CAK0853379.1"/>
    <property type="molecule type" value="Genomic_DNA"/>
</dbReference>
<organism evidence="3 4">
    <name type="scientific">Prorocentrum cordatum</name>
    <dbReference type="NCBI Taxonomy" id="2364126"/>
    <lineage>
        <taxon>Eukaryota</taxon>
        <taxon>Sar</taxon>
        <taxon>Alveolata</taxon>
        <taxon>Dinophyceae</taxon>
        <taxon>Prorocentrales</taxon>
        <taxon>Prorocentraceae</taxon>
        <taxon>Prorocentrum</taxon>
    </lineage>
</organism>
<name>A0ABN9U3H2_9DINO</name>
<comment type="caution">
    <text evidence="3">The sequence shown here is derived from an EMBL/GenBank/DDBJ whole genome shotgun (WGS) entry which is preliminary data.</text>
</comment>
<feature type="compositionally biased region" description="Low complexity" evidence="1">
    <location>
        <begin position="89"/>
        <end position="111"/>
    </location>
</feature>
<gene>
    <name evidence="3" type="ORF">PCOR1329_LOCUS44880</name>
</gene>
<accession>A0ABN9U3H2</accession>
<evidence type="ECO:0000256" key="1">
    <source>
        <dbReference type="SAM" id="MobiDB-lite"/>
    </source>
</evidence>
<feature type="chain" id="PRO_5045901727" evidence="2">
    <location>
        <begin position="19"/>
        <end position="404"/>
    </location>
</feature>
<keyword evidence="2" id="KW-0732">Signal</keyword>
<feature type="signal peptide" evidence="2">
    <location>
        <begin position="1"/>
        <end position="18"/>
    </location>
</feature>